<reference evidence="4" key="1">
    <citation type="submission" date="2021-01" db="EMBL/GenBank/DDBJ databases">
        <authorList>
            <person name="Corre E."/>
            <person name="Pelletier E."/>
            <person name="Niang G."/>
            <person name="Scheremetjew M."/>
            <person name="Finn R."/>
            <person name="Kale V."/>
            <person name="Holt S."/>
            <person name="Cochrane G."/>
            <person name="Meng A."/>
            <person name="Brown T."/>
            <person name="Cohen L."/>
        </authorList>
    </citation>
    <scope>NUCLEOTIDE SEQUENCE</scope>
    <source>
        <strain evidence="4">GSBS06</strain>
    </source>
</reference>
<dbReference type="EMBL" id="HBIN01017684">
    <property type="protein sequence ID" value="CAE0443407.1"/>
    <property type="molecule type" value="Transcribed_RNA"/>
</dbReference>
<gene>
    <name evidence="4" type="ORF">ASTO00021_LOCUS13495</name>
</gene>
<evidence type="ECO:0000256" key="2">
    <source>
        <dbReference type="SAM" id="Phobius"/>
    </source>
</evidence>
<dbReference type="InterPro" id="IPR053069">
    <property type="entry name" value="TVP38/TMEM64"/>
</dbReference>
<evidence type="ECO:0000256" key="1">
    <source>
        <dbReference type="SAM" id="MobiDB-lite"/>
    </source>
</evidence>
<keyword evidence="2" id="KW-1133">Transmembrane helix</keyword>
<dbReference type="GO" id="GO:0005783">
    <property type="term" value="C:endoplasmic reticulum"/>
    <property type="evidence" value="ECO:0007669"/>
    <property type="project" value="TreeGrafter"/>
</dbReference>
<feature type="transmembrane region" description="Helical" evidence="2">
    <location>
        <begin position="267"/>
        <end position="288"/>
    </location>
</feature>
<feature type="compositionally biased region" description="Basic and acidic residues" evidence="1">
    <location>
        <begin position="22"/>
        <end position="34"/>
    </location>
</feature>
<feature type="domain" description="VTT" evidence="3">
    <location>
        <begin position="109"/>
        <end position="229"/>
    </location>
</feature>
<evidence type="ECO:0000313" key="4">
    <source>
        <dbReference type="EMBL" id="CAE0443407.1"/>
    </source>
</evidence>
<feature type="region of interest" description="Disordered" evidence="1">
    <location>
        <begin position="1"/>
        <end position="34"/>
    </location>
</feature>
<feature type="transmembrane region" description="Helical" evidence="2">
    <location>
        <begin position="118"/>
        <end position="146"/>
    </location>
</feature>
<sequence>MNAEETVEAGQVSVPEVVEESDPVKKTDPEARRREASQSCGQTCKSFITPKSILAAIVWCGMASFFIWLIISGTLETVQGYIEDLGYAGYAIFFFMFILVAQPFGWGYQATTIACGFVYGWPGLAVCQVSTHVGAAICFFGVRYFARDFVQSRLNKLQPKLQLIVKKLEVFATKSTKTAYPFMVGARQTPITFGMTNAIFALTDVTYLRFFITTVLGTMIESPISINIGILLNQAAKTGNDDGGSGGGNSTTVDEAEAEQLQTVTTIVSAVITAIVFVATAAYSYWFVKQLTGISTDDIWEEIEKIDNGDEDAIEDVFAPVSHHESTEIVDKVEEGVSL</sequence>
<dbReference type="AlphaFoldDB" id="A0A7S3PLM0"/>
<organism evidence="4">
    <name type="scientific">Aplanochytrium stocchinoi</name>
    <dbReference type="NCBI Taxonomy" id="215587"/>
    <lineage>
        <taxon>Eukaryota</taxon>
        <taxon>Sar</taxon>
        <taxon>Stramenopiles</taxon>
        <taxon>Bigyra</taxon>
        <taxon>Labyrinthulomycetes</taxon>
        <taxon>Thraustochytrida</taxon>
        <taxon>Thraustochytriidae</taxon>
        <taxon>Aplanochytrium</taxon>
    </lineage>
</organism>
<proteinExistence type="predicted"/>
<feature type="transmembrane region" description="Helical" evidence="2">
    <location>
        <begin position="87"/>
        <end position="106"/>
    </location>
</feature>
<dbReference type="GO" id="GO:0051480">
    <property type="term" value="P:regulation of cytosolic calcium ion concentration"/>
    <property type="evidence" value="ECO:0007669"/>
    <property type="project" value="TreeGrafter"/>
</dbReference>
<keyword evidence="2" id="KW-0472">Membrane</keyword>
<keyword evidence="2" id="KW-0812">Transmembrane</keyword>
<dbReference type="SUPFAM" id="SSF103473">
    <property type="entry name" value="MFS general substrate transporter"/>
    <property type="match status" value="1"/>
</dbReference>
<dbReference type="InterPro" id="IPR036259">
    <property type="entry name" value="MFS_trans_sf"/>
</dbReference>
<dbReference type="InterPro" id="IPR032816">
    <property type="entry name" value="VTT_dom"/>
</dbReference>
<protein>
    <recommendedName>
        <fullName evidence="3">VTT domain-containing protein</fullName>
    </recommendedName>
</protein>
<name>A0A7S3PLM0_9STRA</name>
<evidence type="ECO:0000259" key="3">
    <source>
        <dbReference type="Pfam" id="PF09335"/>
    </source>
</evidence>
<feature type="transmembrane region" description="Helical" evidence="2">
    <location>
        <begin position="53"/>
        <end position="75"/>
    </location>
</feature>
<dbReference type="PANTHER" id="PTHR46593:SF1">
    <property type="entry name" value="TRANSMEMBRANE PROTEIN 64"/>
    <property type="match status" value="1"/>
</dbReference>
<accession>A0A7S3PLM0</accession>
<dbReference type="PANTHER" id="PTHR46593">
    <property type="entry name" value="TRANSMEMBRANE PROTEIN 64"/>
    <property type="match status" value="1"/>
</dbReference>
<dbReference type="Pfam" id="PF09335">
    <property type="entry name" value="VTT_dom"/>
    <property type="match status" value="1"/>
</dbReference>